<dbReference type="EMBL" id="CP098502">
    <property type="protein sequence ID" value="UTI64870.1"/>
    <property type="molecule type" value="Genomic_DNA"/>
</dbReference>
<sequence length="373" mass="39686">MLDVVVTGGLVSSLRRYSRCVSESALGRHGMPVVRVVQLGFRDAAQRAFSEALTIRDADDLAAYVAVVGAPVFDGTIKGRLDLADVAGRYAAAVAAIDQYPGMDPDPDQRFLRVVAKLSHDAGWDARSMAAGRTLVDPHALDGLQLRFQDFMPINAAILRDGARRLLHAAVAPEVSAQDLLRFRAPLDSAMSVLVLPVCAEWLDAREAASWGIGLVVEALTPGSARVVDGRPDPPGGRGREGLSAAIAASAWLLGGPSIDTAEEDPDHASSAAPPVAVARAAELIVSSAAMLFAASDGQAARLGPTDIAEHLKNSVRWIFDGFNDALRGITSPRDRHLRTEGAARSLVWLTHVPELELEAGLHRLPDTDRWTT</sequence>
<keyword evidence="2" id="KW-1185">Reference proteome</keyword>
<dbReference type="RefSeq" id="WP_254571566.1">
    <property type="nucleotide sequence ID" value="NZ_CP098502.1"/>
</dbReference>
<name>A0ABY5DTR8_9ACTN</name>
<reference evidence="1 2" key="1">
    <citation type="submission" date="2022-06" db="EMBL/GenBank/DDBJ databases">
        <title>Paraconexibacter antarcticus.</title>
        <authorList>
            <person name="Kim C.S."/>
        </authorList>
    </citation>
    <scope>NUCLEOTIDE SEQUENCE [LARGE SCALE GENOMIC DNA]</scope>
    <source>
        <strain evidence="1 2">02-257</strain>
    </source>
</reference>
<dbReference type="Proteomes" id="UP001056035">
    <property type="component" value="Chromosome"/>
</dbReference>
<gene>
    <name evidence="1" type="ORF">NBH00_01370</name>
</gene>
<proteinExistence type="predicted"/>
<protein>
    <recommendedName>
        <fullName evidence="3">ADP-ribosylglycohydrolase family protein</fullName>
    </recommendedName>
</protein>
<evidence type="ECO:0000313" key="2">
    <source>
        <dbReference type="Proteomes" id="UP001056035"/>
    </source>
</evidence>
<evidence type="ECO:0000313" key="1">
    <source>
        <dbReference type="EMBL" id="UTI64870.1"/>
    </source>
</evidence>
<evidence type="ECO:0008006" key="3">
    <source>
        <dbReference type="Google" id="ProtNLM"/>
    </source>
</evidence>
<accession>A0ABY5DTR8</accession>
<organism evidence="1 2">
    <name type="scientific">Paraconexibacter antarcticus</name>
    <dbReference type="NCBI Taxonomy" id="2949664"/>
    <lineage>
        <taxon>Bacteria</taxon>
        <taxon>Bacillati</taxon>
        <taxon>Actinomycetota</taxon>
        <taxon>Thermoleophilia</taxon>
        <taxon>Solirubrobacterales</taxon>
        <taxon>Paraconexibacteraceae</taxon>
        <taxon>Paraconexibacter</taxon>
    </lineage>
</organism>